<gene>
    <name evidence="2" type="ORF">GA0070216_10524</name>
</gene>
<dbReference type="Proteomes" id="UP000198797">
    <property type="component" value="Unassembled WGS sequence"/>
</dbReference>
<protein>
    <submittedName>
        <fullName evidence="2">Uncharacterized protein</fullName>
    </submittedName>
</protein>
<keyword evidence="3" id="KW-1185">Reference proteome</keyword>
<accession>A0A1C4XLS2</accession>
<feature type="compositionally biased region" description="Low complexity" evidence="1">
    <location>
        <begin position="52"/>
        <end position="65"/>
    </location>
</feature>
<organism evidence="2 3">
    <name type="scientific">Micromonospora matsumotoense</name>
    <dbReference type="NCBI Taxonomy" id="121616"/>
    <lineage>
        <taxon>Bacteria</taxon>
        <taxon>Bacillati</taxon>
        <taxon>Actinomycetota</taxon>
        <taxon>Actinomycetes</taxon>
        <taxon>Micromonosporales</taxon>
        <taxon>Micromonosporaceae</taxon>
        <taxon>Micromonospora</taxon>
    </lineage>
</organism>
<sequence length="121" mass="13388">MIMPRATADASAPPTPWTKRNVTRADGVEATPQARDAAVKTASPTMKTCLLPNRSPSRPESSTRPAKAIRYEFTTQARPDWVKPRSCWMVGRATVTMEPSRMIIRLPAQRVPSANQRDVEG</sequence>
<name>A0A1C4XLS2_9ACTN</name>
<evidence type="ECO:0000313" key="3">
    <source>
        <dbReference type="Proteomes" id="UP000198797"/>
    </source>
</evidence>
<evidence type="ECO:0000256" key="1">
    <source>
        <dbReference type="SAM" id="MobiDB-lite"/>
    </source>
</evidence>
<proteinExistence type="predicted"/>
<dbReference type="EMBL" id="FMCU01000005">
    <property type="protein sequence ID" value="SCF09445.1"/>
    <property type="molecule type" value="Genomic_DNA"/>
</dbReference>
<reference evidence="3" key="1">
    <citation type="submission" date="2016-06" db="EMBL/GenBank/DDBJ databases">
        <authorList>
            <person name="Varghese N."/>
            <person name="Submissions Spin"/>
        </authorList>
    </citation>
    <scope>NUCLEOTIDE SEQUENCE [LARGE SCALE GENOMIC DNA]</scope>
    <source>
        <strain evidence="3">DSM 44100</strain>
    </source>
</reference>
<feature type="region of interest" description="Disordered" evidence="1">
    <location>
        <begin position="1"/>
        <end position="66"/>
    </location>
</feature>
<dbReference type="AlphaFoldDB" id="A0A1C4XLS2"/>
<evidence type="ECO:0000313" key="2">
    <source>
        <dbReference type="EMBL" id="SCF09445.1"/>
    </source>
</evidence>